<evidence type="ECO:0000256" key="2">
    <source>
        <dbReference type="ARBA" id="ARBA00022448"/>
    </source>
</evidence>
<dbReference type="EMBL" id="JAULSY010000062">
    <property type="protein sequence ID" value="KAK0668067.1"/>
    <property type="molecule type" value="Genomic_DNA"/>
</dbReference>
<keyword evidence="2" id="KW-0813">Transport</keyword>
<feature type="transmembrane region" description="Helical" evidence="7">
    <location>
        <begin position="325"/>
        <end position="347"/>
    </location>
</feature>
<evidence type="ECO:0000256" key="7">
    <source>
        <dbReference type="SAM" id="Phobius"/>
    </source>
</evidence>
<feature type="transmembrane region" description="Helical" evidence="7">
    <location>
        <begin position="126"/>
        <end position="146"/>
    </location>
</feature>
<feature type="domain" description="Major facilitator superfamily (MFS) profile" evidence="8">
    <location>
        <begin position="58"/>
        <end position="471"/>
    </location>
</feature>
<dbReference type="InterPro" id="IPR036259">
    <property type="entry name" value="MFS_trans_sf"/>
</dbReference>
<dbReference type="AlphaFoldDB" id="A0AA40DAN5"/>
<feature type="transmembrane region" description="Helical" evidence="7">
    <location>
        <begin position="380"/>
        <end position="401"/>
    </location>
</feature>
<evidence type="ECO:0000256" key="6">
    <source>
        <dbReference type="SAM" id="MobiDB-lite"/>
    </source>
</evidence>
<reference evidence="9" key="1">
    <citation type="submission" date="2023-06" db="EMBL/GenBank/DDBJ databases">
        <title>Genome-scale phylogeny and comparative genomics of the fungal order Sordariales.</title>
        <authorList>
            <consortium name="Lawrence Berkeley National Laboratory"/>
            <person name="Hensen N."/>
            <person name="Bonometti L."/>
            <person name="Westerberg I."/>
            <person name="Brannstrom I.O."/>
            <person name="Guillou S."/>
            <person name="Cros-Aarteil S."/>
            <person name="Calhoun S."/>
            <person name="Haridas S."/>
            <person name="Kuo A."/>
            <person name="Mondo S."/>
            <person name="Pangilinan J."/>
            <person name="Riley R."/>
            <person name="Labutti K."/>
            <person name="Andreopoulos B."/>
            <person name="Lipzen A."/>
            <person name="Chen C."/>
            <person name="Yanf M."/>
            <person name="Daum C."/>
            <person name="Ng V."/>
            <person name="Clum A."/>
            <person name="Steindorff A."/>
            <person name="Ohm R."/>
            <person name="Martin F."/>
            <person name="Silar P."/>
            <person name="Natvig D."/>
            <person name="Lalanne C."/>
            <person name="Gautier V."/>
            <person name="Ament-Velasquez S.L."/>
            <person name="Kruys A."/>
            <person name="Hutchinson M.I."/>
            <person name="Powell A.J."/>
            <person name="Barry K."/>
            <person name="Miller A.N."/>
            <person name="Grigoriev I.V."/>
            <person name="Debuchy R."/>
            <person name="Gladieux P."/>
            <person name="Thoren M.H."/>
            <person name="Johannesson H."/>
        </authorList>
    </citation>
    <scope>NUCLEOTIDE SEQUENCE</scope>
    <source>
        <strain evidence="9">CBS 307.81</strain>
    </source>
</reference>
<comment type="subcellular location">
    <subcellularLocation>
        <location evidence="1">Membrane</location>
        <topology evidence="1">Multi-pass membrane protein</topology>
    </subcellularLocation>
</comment>
<dbReference type="InterPro" id="IPR011701">
    <property type="entry name" value="MFS"/>
</dbReference>
<comment type="caution">
    <text evidence="9">The sequence shown here is derived from an EMBL/GenBank/DDBJ whole genome shotgun (WGS) entry which is preliminary data.</text>
</comment>
<keyword evidence="4 7" id="KW-1133">Transmembrane helix</keyword>
<feature type="transmembrane region" description="Helical" evidence="7">
    <location>
        <begin position="186"/>
        <end position="207"/>
    </location>
</feature>
<dbReference type="SUPFAM" id="SSF103473">
    <property type="entry name" value="MFS general substrate transporter"/>
    <property type="match status" value="1"/>
</dbReference>
<dbReference type="InterPro" id="IPR020846">
    <property type="entry name" value="MFS_dom"/>
</dbReference>
<keyword evidence="5 7" id="KW-0472">Membrane</keyword>
<feature type="transmembrane region" description="Helical" evidence="7">
    <location>
        <begin position="152"/>
        <end position="174"/>
    </location>
</feature>
<evidence type="ECO:0000256" key="1">
    <source>
        <dbReference type="ARBA" id="ARBA00004141"/>
    </source>
</evidence>
<dbReference type="Proteomes" id="UP001174997">
    <property type="component" value="Unassembled WGS sequence"/>
</dbReference>
<feature type="transmembrane region" description="Helical" evidence="7">
    <location>
        <begin position="413"/>
        <end position="434"/>
    </location>
</feature>
<evidence type="ECO:0000256" key="5">
    <source>
        <dbReference type="ARBA" id="ARBA00023136"/>
    </source>
</evidence>
<feature type="region of interest" description="Disordered" evidence="6">
    <location>
        <begin position="1"/>
        <end position="25"/>
    </location>
</feature>
<dbReference type="Gene3D" id="1.20.1250.20">
    <property type="entry name" value="MFS general substrate transporter like domains"/>
    <property type="match status" value="2"/>
</dbReference>
<feature type="transmembrane region" description="Helical" evidence="7">
    <location>
        <begin position="54"/>
        <end position="71"/>
    </location>
</feature>
<keyword evidence="10" id="KW-1185">Reference proteome</keyword>
<dbReference type="PANTHER" id="PTHR43791:SF57">
    <property type="entry name" value="MAJOR FACILITATOR SUPERFAMILY (MFS) PROFILE DOMAIN-CONTAINING PROTEIN"/>
    <property type="match status" value="1"/>
</dbReference>
<proteinExistence type="predicted"/>
<dbReference type="GO" id="GO:0022857">
    <property type="term" value="F:transmembrane transporter activity"/>
    <property type="evidence" value="ECO:0007669"/>
    <property type="project" value="InterPro"/>
</dbReference>
<organism evidence="9 10">
    <name type="scientific">Cercophora samala</name>
    <dbReference type="NCBI Taxonomy" id="330535"/>
    <lineage>
        <taxon>Eukaryota</taxon>
        <taxon>Fungi</taxon>
        <taxon>Dikarya</taxon>
        <taxon>Ascomycota</taxon>
        <taxon>Pezizomycotina</taxon>
        <taxon>Sordariomycetes</taxon>
        <taxon>Sordariomycetidae</taxon>
        <taxon>Sordariales</taxon>
        <taxon>Lasiosphaeriaceae</taxon>
        <taxon>Cercophora</taxon>
    </lineage>
</organism>
<name>A0AA40DAN5_9PEZI</name>
<feature type="transmembrane region" description="Helical" evidence="7">
    <location>
        <begin position="446"/>
        <end position="467"/>
    </location>
</feature>
<evidence type="ECO:0000256" key="3">
    <source>
        <dbReference type="ARBA" id="ARBA00022692"/>
    </source>
</evidence>
<dbReference type="PROSITE" id="PS50850">
    <property type="entry name" value="MFS"/>
    <property type="match status" value="1"/>
</dbReference>
<evidence type="ECO:0000256" key="4">
    <source>
        <dbReference type="ARBA" id="ARBA00022989"/>
    </source>
</evidence>
<evidence type="ECO:0000259" key="8">
    <source>
        <dbReference type="PROSITE" id="PS50850"/>
    </source>
</evidence>
<feature type="transmembrane region" description="Helical" evidence="7">
    <location>
        <begin position="354"/>
        <end position="374"/>
    </location>
</feature>
<accession>A0AA40DAN5</accession>
<dbReference type="Pfam" id="PF07690">
    <property type="entry name" value="MFS_1"/>
    <property type="match status" value="1"/>
</dbReference>
<feature type="transmembrane region" description="Helical" evidence="7">
    <location>
        <begin position="219"/>
        <end position="241"/>
    </location>
</feature>
<gene>
    <name evidence="9" type="ORF">QBC41DRAFT_128969</name>
</gene>
<dbReference type="FunFam" id="1.20.1250.20:FF:000068">
    <property type="entry name" value="MFS general substrate transporter"/>
    <property type="match status" value="1"/>
</dbReference>
<dbReference type="FunFam" id="1.20.1250.20:FF:000034">
    <property type="entry name" value="MFS general substrate transporter"/>
    <property type="match status" value="1"/>
</dbReference>
<evidence type="ECO:0000313" key="9">
    <source>
        <dbReference type="EMBL" id="KAK0668067.1"/>
    </source>
</evidence>
<keyword evidence="3 7" id="KW-0812">Transmembrane</keyword>
<protein>
    <submittedName>
        <fullName evidence="9">High-affinity nicotinic acid transporter</fullName>
    </submittedName>
</protein>
<feature type="transmembrane region" description="Helical" evidence="7">
    <location>
        <begin position="286"/>
        <end position="305"/>
    </location>
</feature>
<evidence type="ECO:0000313" key="10">
    <source>
        <dbReference type="Proteomes" id="UP001174997"/>
    </source>
</evidence>
<dbReference type="GO" id="GO:0016020">
    <property type="term" value="C:membrane"/>
    <property type="evidence" value="ECO:0007669"/>
    <property type="project" value="UniProtKB-SubCell"/>
</dbReference>
<sequence length="506" mass="56250">MGAAAEVSGADRDVPTTESDSVTNEKAVFKNTDSDAVESAGWDETATKKLIRKIDVTLIPFLALLYLLSFLDRTNIGNARLDTLEKDLKLDSARLQYNDALAIFFPFYVAAEVPSNMAMKRFRPSIWIPSIMVAWGICTTLMGIVHNYAGLMAVRAVLGIAEGGLFPGITYYITMWYRRHECGLRMAIFFSAATAAGAFGGLLARGIVEMRGVGGLSGWQWIFILEGILTVIVATAAFFIMQDYPSTAKFLTEEERTEVSARLKRDRSSLADEFDMKYFWAALKDWKIWVHMFITIGVYTGLYSYSLFLPTIINDLGTATSPEMAQLMTVPPYIVACLFCIGAGWHADKRRERGIYMIGFMVMAIVGLICLIATANAGVRYFGCFLLASGIYPNVPQGVAWNGNNIGGSLKRGVGIAMHVGFGNLGGTISAYLFLTKDRPRYYPGFATLLACQVMAAVLSIFMTIYLRRENARRDREYKPPSEYTEEERVAEREKGDNASFFRYTI</sequence>
<dbReference type="PANTHER" id="PTHR43791">
    <property type="entry name" value="PERMEASE-RELATED"/>
    <property type="match status" value="1"/>
</dbReference>